<sequence length="989" mass="110779">MAEIRNRSERTAALKTLPAYTYLKETDIPEIGAVAVSMEHRRTGARVFLLLSDDNNKVFTIGFRTPSRDSTGVAHIVEHTVLCGSEKYPAKDPFVELVKGSLNTFLNAMTYPDKTLYPVASCNDTDFHNLMDVYLDAVFHPRLYQEKKIFLQEGWHYEAESADGPLSYNGVVYNEMKGVYSSVDGVMERAVNEALFPGHPYAEESGGDPDCIPELSYESYLDFHSRYYHPTNSFIYLYGNTDMAERLDYMDREYLSKYERRPLDSELKLPAPLRAPVEKLFEYSIAESESEDHAAYFSLNMRVGGELDPLLCNAFQALEYVLLEVPGAPLHDALIQAGIGEDVYGGYSYGIREPYFAVNAKHVALDQKEQFLAVVRDTLRALAGGALDHKMVKAALNSAEFRAREADFGSYPKGLIYGIESFNSWLYDADPCMHLRFDGLFSELRKKVDEDFFEGIIRDYLLDNPNEALVILKPVSGLTAKQEEKRNEKLREIAAQMSREERERIVWETRELKAYQSEPSKQEDLLRIPLLKRGDIDRGAEKLNFKTEEIAGLPVVWTEVFTSGIVYLRLDFDCGSLSLSELSSLALLRDVLGYMDTESHSYSELSTLINLNSGGIGFGMESYPDLLSAGKNSSLFFASGKALAEKVDFLLKTMREMLLGTSFADGKRLRDNLNEVKAGLKDKLTSAGHVMALIRAGACLSADAAFGDATRGIAYFKHLEQLAAMDDAETARIAETLEELAARIFTADNITVHLSCDAEGYAAVRRALEGYRESFPAGAKRPQRFLWKRDVRREGFSTASQVNYVARSGNFKEHGFAYTGALRVLKLLLSYDYLWNNIRVLGGAYGCAASFGRSGSAGFASYRDPKLLETDRIYDGIAEFAEQFTADEREMTKSIIGTIAELDSPLTPKQAGLRGLSAYYSHVTDEDLQRERDEILNAEPADIRALAPLLRAVLSDGAKCVIGNESQLRKEEQAFTEVKPLFQAQKEER</sequence>
<dbReference type="PANTHER" id="PTHR43016:SF13">
    <property type="entry name" value="PRESEQUENCE PROTEASE, MITOCHONDRIAL"/>
    <property type="match status" value="1"/>
</dbReference>
<protein>
    <submittedName>
        <fullName evidence="4">Zn-dependent M16 (Insulinase) family peptidase</fullName>
        <ecNumber evidence="4">3.4.24.-</ecNumber>
    </submittedName>
</protein>
<dbReference type="GO" id="GO:0004222">
    <property type="term" value="F:metalloendopeptidase activity"/>
    <property type="evidence" value="ECO:0007669"/>
    <property type="project" value="InterPro"/>
</dbReference>
<organism evidence="4 5">
    <name type="scientific">Moryella indoligenes</name>
    <dbReference type="NCBI Taxonomy" id="371674"/>
    <lineage>
        <taxon>Bacteria</taxon>
        <taxon>Bacillati</taxon>
        <taxon>Bacillota</taxon>
        <taxon>Clostridia</taxon>
        <taxon>Lachnospirales</taxon>
        <taxon>Lachnospiraceae</taxon>
        <taxon>Moryella</taxon>
    </lineage>
</organism>
<evidence type="ECO:0000313" key="4">
    <source>
        <dbReference type="EMBL" id="MDQ0151472.1"/>
    </source>
</evidence>
<feature type="domain" description="Peptidase M16C associated" evidence="3">
    <location>
        <begin position="472"/>
        <end position="722"/>
    </location>
</feature>
<dbReference type="Pfam" id="PF00675">
    <property type="entry name" value="Peptidase_M16"/>
    <property type="match status" value="1"/>
</dbReference>
<dbReference type="Pfam" id="PF05193">
    <property type="entry name" value="Peptidase_M16_C"/>
    <property type="match status" value="1"/>
</dbReference>
<reference evidence="4" key="1">
    <citation type="submission" date="2023-07" db="EMBL/GenBank/DDBJ databases">
        <title>Genomic Encyclopedia of Type Strains, Phase IV (KMG-IV): sequencing the most valuable type-strain genomes for metagenomic binning, comparative biology and taxonomic classification.</title>
        <authorList>
            <person name="Goeker M."/>
        </authorList>
    </citation>
    <scope>NUCLEOTIDE SEQUENCE</scope>
    <source>
        <strain evidence="4">DSM 19659</strain>
    </source>
</reference>
<dbReference type="GO" id="GO:0016485">
    <property type="term" value="P:protein processing"/>
    <property type="evidence" value="ECO:0007669"/>
    <property type="project" value="TreeGrafter"/>
</dbReference>
<dbReference type="Gene3D" id="3.30.830.10">
    <property type="entry name" value="Metalloenzyme, LuxS/M16 peptidase-like"/>
    <property type="match status" value="4"/>
</dbReference>
<dbReference type="PANTHER" id="PTHR43016">
    <property type="entry name" value="PRESEQUENCE PROTEASE"/>
    <property type="match status" value="1"/>
</dbReference>
<proteinExistence type="inferred from homology"/>
<gene>
    <name evidence="4" type="ORF">J2S20_000146</name>
</gene>
<accession>A0AAE3V806</accession>
<dbReference type="PROSITE" id="PS00143">
    <property type="entry name" value="INSULINASE"/>
    <property type="match status" value="1"/>
</dbReference>
<dbReference type="InterPro" id="IPR055130">
    <property type="entry name" value="PreP_C"/>
</dbReference>
<dbReference type="Proteomes" id="UP001241537">
    <property type="component" value="Unassembled WGS sequence"/>
</dbReference>
<evidence type="ECO:0000259" key="3">
    <source>
        <dbReference type="SMART" id="SM01264"/>
    </source>
</evidence>
<dbReference type="InterPro" id="IPR011765">
    <property type="entry name" value="Pept_M16_N"/>
</dbReference>
<dbReference type="AlphaFoldDB" id="A0AAE3V806"/>
<dbReference type="GO" id="GO:0046872">
    <property type="term" value="F:metal ion binding"/>
    <property type="evidence" value="ECO:0007669"/>
    <property type="project" value="InterPro"/>
</dbReference>
<name>A0AAE3V806_9FIRM</name>
<dbReference type="Pfam" id="PF08367">
    <property type="entry name" value="M16C_assoc"/>
    <property type="match status" value="1"/>
</dbReference>
<dbReference type="EC" id="3.4.24.-" evidence="4"/>
<dbReference type="Pfam" id="PF22516">
    <property type="entry name" value="PreP_C"/>
    <property type="match status" value="1"/>
</dbReference>
<dbReference type="InterPro" id="IPR007863">
    <property type="entry name" value="Peptidase_M16_C"/>
</dbReference>
<comment type="caution">
    <text evidence="4">The sequence shown here is derived from an EMBL/GenBank/DDBJ whole genome shotgun (WGS) entry which is preliminary data.</text>
</comment>
<keyword evidence="4" id="KW-0378">Hydrolase</keyword>
<keyword evidence="5" id="KW-1185">Reference proteome</keyword>
<dbReference type="SMART" id="SM01264">
    <property type="entry name" value="M16C_associated"/>
    <property type="match status" value="1"/>
</dbReference>
<dbReference type="FunFam" id="3.30.830.10:FF:000034">
    <property type="entry name" value="presequence protease 1, chloroplastic/mitochondrial"/>
    <property type="match status" value="1"/>
</dbReference>
<dbReference type="InterPro" id="IPR001431">
    <property type="entry name" value="Pept_M16_Zn_BS"/>
</dbReference>
<evidence type="ECO:0000256" key="1">
    <source>
        <dbReference type="ARBA" id="ARBA00007261"/>
    </source>
</evidence>
<dbReference type="RefSeq" id="WP_106612718.1">
    <property type="nucleotide sequence ID" value="NZ_JAUSTO010000001.1"/>
</dbReference>
<evidence type="ECO:0000313" key="5">
    <source>
        <dbReference type="Proteomes" id="UP001241537"/>
    </source>
</evidence>
<evidence type="ECO:0000256" key="2">
    <source>
        <dbReference type="RuleBase" id="RU004447"/>
    </source>
</evidence>
<dbReference type="EMBL" id="JAUSTO010000001">
    <property type="protein sequence ID" value="MDQ0151472.1"/>
    <property type="molecule type" value="Genomic_DNA"/>
</dbReference>
<dbReference type="InterPro" id="IPR013578">
    <property type="entry name" value="Peptidase_M16C_assoc"/>
</dbReference>
<dbReference type="SUPFAM" id="SSF63411">
    <property type="entry name" value="LuxS/MPP-like metallohydrolase"/>
    <property type="match status" value="4"/>
</dbReference>
<comment type="similarity">
    <text evidence="1 2">Belongs to the peptidase M16 family.</text>
</comment>
<dbReference type="InterPro" id="IPR011249">
    <property type="entry name" value="Metalloenz_LuxS/M16"/>
</dbReference>